<protein>
    <submittedName>
        <fullName evidence="1">Uncharacterized protein</fullName>
    </submittedName>
</protein>
<proteinExistence type="predicted"/>
<name>A0A9X2CZE9_9GAMM</name>
<dbReference type="EMBL" id="JAJKBJ010000003">
    <property type="protein sequence ID" value="MCL9683328.1"/>
    <property type="molecule type" value="Genomic_DNA"/>
</dbReference>
<gene>
    <name evidence="1" type="ORF">LOX96_04425</name>
</gene>
<evidence type="ECO:0000313" key="1">
    <source>
        <dbReference type="EMBL" id="MCL9683328.1"/>
    </source>
</evidence>
<accession>A0A9X2CZE9</accession>
<evidence type="ECO:0000313" key="2">
    <source>
        <dbReference type="Proteomes" id="UP001139721"/>
    </source>
</evidence>
<reference evidence="1" key="1">
    <citation type="submission" date="2021-11" db="EMBL/GenBank/DDBJ databases">
        <title>Legionella maioricencis sp. nov., a new species isolated from hot water samples in Mallorca.</title>
        <authorList>
            <person name="Crespi S."/>
            <person name="Drasar V."/>
            <person name="Salva-Serra F."/>
            <person name="Jaen-Luchoro D."/>
            <person name="Pineiro-Iglesias B."/>
            <person name="Aliaga F."/>
            <person name="Fernandez-Juarez V."/>
            <person name="Coll G."/>
            <person name="Moore E.R.B."/>
            <person name="Bennasar-Figueras A."/>
        </authorList>
    </citation>
    <scope>NUCLEOTIDE SEQUENCE</scope>
    <source>
        <strain evidence="1">HCPI-6</strain>
    </source>
</reference>
<keyword evidence="2" id="KW-1185">Reference proteome</keyword>
<dbReference type="RefSeq" id="WP_250419379.1">
    <property type="nucleotide sequence ID" value="NZ_JAJKBJ010000003.1"/>
</dbReference>
<dbReference type="AlphaFoldDB" id="A0A9X2CZE9"/>
<sequence length="59" mass="6628">MHFSLRISELNVTGARTPGAVDYLFLKSRSAVTRSRDVEGVMANSSWLLKRIIFSSIEI</sequence>
<comment type="caution">
    <text evidence="1">The sequence shown here is derived from an EMBL/GenBank/DDBJ whole genome shotgun (WGS) entry which is preliminary data.</text>
</comment>
<dbReference type="Proteomes" id="UP001139721">
    <property type="component" value="Unassembled WGS sequence"/>
</dbReference>
<organism evidence="1 2">
    <name type="scientific">Legionella maioricensis</name>
    <dbReference type="NCBI Taxonomy" id="2896528"/>
    <lineage>
        <taxon>Bacteria</taxon>
        <taxon>Pseudomonadati</taxon>
        <taxon>Pseudomonadota</taxon>
        <taxon>Gammaproteobacteria</taxon>
        <taxon>Legionellales</taxon>
        <taxon>Legionellaceae</taxon>
        <taxon>Legionella</taxon>
    </lineage>
</organism>